<dbReference type="Proteomes" id="UP000030121">
    <property type="component" value="Unassembled WGS sequence"/>
</dbReference>
<gene>
    <name evidence="2" type="ORF">Q764_06845</name>
</gene>
<evidence type="ECO:0000313" key="3">
    <source>
        <dbReference type="Proteomes" id="UP000030121"/>
    </source>
</evidence>
<dbReference type="STRING" id="1121899.GCA_000430025_00491"/>
<proteinExistence type="predicted"/>
<organism evidence="2 3">
    <name type="scientific">Flavobacterium suncheonense GH29-5 = DSM 17707</name>
    <dbReference type="NCBI Taxonomy" id="1121899"/>
    <lineage>
        <taxon>Bacteria</taxon>
        <taxon>Pseudomonadati</taxon>
        <taxon>Bacteroidota</taxon>
        <taxon>Flavobacteriia</taxon>
        <taxon>Flavobacteriales</taxon>
        <taxon>Flavobacteriaceae</taxon>
        <taxon>Flavobacterium</taxon>
    </lineage>
</organism>
<evidence type="ECO:0000313" key="2">
    <source>
        <dbReference type="EMBL" id="KGO89486.1"/>
    </source>
</evidence>
<comment type="caution">
    <text evidence="2">The sequence shown here is derived from an EMBL/GenBank/DDBJ whole genome shotgun (WGS) entry which is preliminary data.</text>
</comment>
<feature type="domain" description="DUF5777" evidence="1">
    <location>
        <begin position="38"/>
        <end position="292"/>
    </location>
</feature>
<dbReference type="eggNOG" id="COG3637">
    <property type="taxonomic scope" value="Bacteria"/>
</dbReference>
<dbReference type="RefSeq" id="WP_026979284.1">
    <property type="nucleotide sequence ID" value="NZ_AUCZ01000003.1"/>
</dbReference>
<dbReference type="AlphaFoldDB" id="A0A0A2MCY3"/>
<evidence type="ECO:0000259" key="1">
    <source>
        <dbReference type="Pfam" id="PF19089"/>
    </source>
</evidence>
<dbReference type="SUPFAM" id="SSF56935">
    <property type="entry name" value="Porins"/>
    <property type="match status" value="1"/>
</dbReference>
<name>A0A0A2MCY3_9FLAO</name>
<dbReference type="InterPro" id="IPR045916">
    <property type="entry name" value="DUF5777"/>
</dbReference>
<sequence length="292" mass="33405">MRKLFWLLGLFPLSGIAQDDLLSEIDTVKANMRVESAFKSLKIVNLESTKLAAKKDFYFIVAHRFDYLKNGFDDFFGLDNANTQLKFVYGLSDWLTLHVARSGFQETYDIAAKYRLMSQQQDGFPFTIVGFNSLAINTEMKKDNYPGMSFDNRLSYVTQLLVSRKFTDEFTLELAPTYFHENTVRDVFDGNGNVILPNPQDNSQFAIGMGGRYKITKRWSVNMDYAAHLNRASESIYRNPLSIGVDLETGGHVFQMHFTNSRAMHETGFLGQTSGRWDKGEICFGFNLVRVF</sequence>
<dbReference type="Pfam" id="PF19089">
    <property type="entry name" value="DUF5777"/>
    <property type="match status" value="1"/>
</dbReference>
<dbReference type="EMBL" id="JRLW01000008">
    <property type="protein sequence ID" value="KGO89486.1"/>
    <property type="molecule type" value="Genomic_DNA"/>
</dbReference>
<keyword evidence="3" id="KW-1185">Reference proteome</keyword>
<reference evidence="2 3" key="1">
    <citation type="submission" date="2013-09" db="EMBL/GenBank/DDBJ databases">
        <authorList>
            <person name="Zeng Z."/>
            <person name="Chen C."/>
        </authorList>
    </citation>
    <scope>NUCLEOTIDE SEQUENCE [LARGE SCALE GENOMIC DNA]</scope>
    <source>
        <strain evidence="2 3">GH29-5</strain>
    </source>
</reference>
<accession>A0A0A2MCY3</accession>
<protein>
    <recommendedName>
        <fullName evidence="1">DUF5777 domain-containing protein</fullName>
    </recommendedName>
</protein>
<dbReference type="OrthoDB" id="1117410at2"/>